<name>A0ABQ5DCC3_9ASTR</name>
<accession>A0ABQ5DCC3</accession>
<organism evidence="1 2">
    <name type="scientific">Tanacetum coccineum</name>
    <dbReference type="NCBI Taxonomy" id="301880"/>
    <lineage>
        <taxon>Eukaryota</taxon>
        <taxon>Viridiplantae</taxon>
        <taxon>Streptophyta</taxon>
        <taxon>Embryophyta</taxon>
        <taxon>Tracheophyta</taxon>
        <taxon>Spermatophyta</taxon>
        <taxon>Magnoliopsida</taxon>
        <taxon>eudicotyledons</taxon>
        <taxon>Gunneridae</taxon>
        <taxon>Pentapetalae</taxon>
        <taxon>asterids</taxon>
        <taxon>campanulids</taxon>
        <taxon>Asterales</taxon>
        <taxon>Asteraceae</taxon>
        <taxon>Asteroideae</taxon>
        <taxon>Anthemideae</taxon>
        <taxon>Anthemidinae</taxon>
        <taxon>Tanacetum</taxon>
    </lineage>
</organism>
<dbReference type="EMBL" id="BQNB010015119">
    <property type="protein sequence ID" value="GJT36228.1"/>
    <property type="molecule type" value="Genomic_DNA"/>
</dbReference>
<reference evidence="1" key="2">
    <citation type="submission" date="2022-01" db="EMBL/GenBank/DDBJ databases">
        <authorList>
            <person name="Yamashiro T."/>
            <person name="Shiraishi A."/>
            <person name="Satake H."/>
            <person name="Nakayama K."/>
        </authorList>
    </citation>
    <scope>NUCLEOTIDE SEQUENCE</scope>
</reference>
<protein>
    <submittedName>
        <fullName evidence="1">Uncharacterized protein</fullName>
    </submittedName>
</protein>
<evidence type="ECO:0000313" key="2">
    <source>
        <dbReference type="Proteomes" id="UP001151760"/>
    </source>
</evidence>
<keyword evidence="2" id="KW-1185">Reference proteome</keyword>
<dbReference type="Proteomes" id="UP001151760">
    <property type="component" value="Unassembled WGS sequence"/>
</dbReference>
<evidence type="ECO:0000313" key="1">
    <source>
        <dbReference type="EMBL" id="GJT36228.1"/>
    </source>
</evidence>
<reference evidence="1" key="1">
    <citation type="journal article" date="2022" name="Int. J. Mol. Sci.">
        <title>Draft Genome of Tanacetum Coccineum: Genomic Comparison of Closely Related Tanacetum-Family Plants.</title>
        <authorList>
            <person name="Yamashiro T."/>
            <person name="Shiraishi A."/>
            <person name="Nakayama K."/>
            <person name="Satake H."/>
        </authorList>
    </citation>
    <scope>NUCLEOTIDE SEQUENCE</scope>
</reference>
<comment type="caution">
    <text evidence="1">The sequence shown here is derived from an EMBL/GenBank/DDBJ whole genome shotgun (WGS) entry which is preliminary data.</text>
</comment>
<gene>
    <name evidence="1" type="ORF">Tco_0926647</name>
</gene>
<proteinExistence type="predicted"/>
<sequence>MFEDLQYVQSLEKEVEELEYEKAEFSNDYDPLLQECLSKDIMCSILRSFDDIEEQTDMQCLYLEKTEECENLELELLKCK</sequence>